<organism evidence="1 2">
    <name type="scientific">Phocaeicola vulgatus</name>
    <name type="common">Bacteroides vulgatus</name>
    <dbReference type="NCBI Taxonomy" id="821"/>
    <lineage>
        <taxon>Bacteria</taxon>
        <taxon>Pseudomonadati</taxon>
        <taxon>Bacteroidota</taxon>
        <taxon>Bacteroidia</taxon>
        <taxon>Bacteroidales</taxon>
        <taxon>Bacteroidaceae</taxon>
        <taxon>Phocaeicola</taxon>
    </lineage>
</organism>
<name>A0A395UK30_PHOVU</name>
<dbReference type="AlphaFoldDB" id="A0A395UK30"/>
<accession>A0A395UK30</accession>
<gene>
    <name evidence="1" type="ORF">DWY53_24045</name>
</gene>
<proteinExistence type="predicted"/>
<reference evidence="1 2" key="1">
    <citation type="submission" date="2018-08" db="EMBL/GenBank/DDBJ databases">
        <title>A genome reference for cultivated species of the human gut microbiota.</title>
        <authorList>
            <person name="Zou Y."/>
            <person name="Xue W."/>
            <person name="Luo G."/>
        </authorList>
    </citation>
    <scope>NUCLEOTIDE SEQUENCE [LARGE SCALE GENOMIC DNA]</scope>
    <source>
        <strain evidence="1 2">AF25-30LB</strain>
    </source>
</reference>
<comment type="caution">
    <text evidence="1">The sequence shown here is derived from an EMBL/GenBank/DDBJ whole genome shotgun (WGS) entry which is preliminary data.</text>
</comment>
<protein>
    <submittedName>
        <fullName evidence="1">Uncharacterized protein</fullName>
    </submittedName>
</protein>
<sequence length="128" mass="14781">MYKMKLKNIITDLGLIKGRGAIDFVKFNKLTESKMDITFSIDTTKCSQGATFEQYVQMRIISNSLIYFKMQSDELLPKLHPESCLCEIIDSQVVNNNLDIQPQLKHILLTSYDSIFEFVCSDIEFLIE</sequence>
<evidence type="ECO:0000313" key="2">
    <source>
        <dbReference type="Proteomes" id="UP000266497"/>
    </source>
</evidence>
<dbReference type="EMBL" id="QRUD01000184">
    <property type="protein sequence ID" value="RGR27710.1"/>
    <property type="molecule type" value="Genomic_DNA"/>
</dbReference>
<evidence type="ECO:0000313" key="1">
    <source>
        <dbReference type="EMBL" id="RGR27710.1"/>
    </source>
</evidence>
<dbReference type="Proteomes" id="UP000266497">
    <property type="component" value="Unassembled WGS sequence"/>
</dbReference>